<feature type="compositionally biased region" description="Polar residues" evidence="1">
    <location>
        <begin position="257"/>
        <end position="268"/>
    </location>
</feature>
<feature type="region of interest" description="Disordered" evidence="1">
    <location>
        <begin position="245"/>
        <end position="283"/>
    </location>
</feature>
<dbReference type="HOGENOM" id="CLU_035509_1_2_1"/>
<keyword evidence="2" id="KW-1133">Transmembrane helix</keyword>
<feature type="transmembrane region" description="Helical" evidence="2">
    <location>
        <begin position="99"/>
        <end position="120"/>
    </location>
</feature>
<feature type="transmembrane region" description="Helical" evidence="2">
    <location>
        <begin position="173"/>
        <end position="194"/>
    </location>
</feature>
<dbReference type="EMBL" id="KN824406">
    <property type="protein sequence ID" value="KIM20829.1"/>
    <property type="molecule type" value="Genomic_DNA"/>
</dbReference>
<evidence type="ECO:0000313" key="3">
    <source>
        <dbReference type="EMBL" id="KIM20829.1"/>
    </source>
</evidence>
<feature type="transmembrane region" description="Helical" evidence="2">
    <location>
        <begin position="48"/>
        <end position="79"/>
    </location>
</feature>
<dbReference type="AlphaFoldDB" id="A0A0C3ALB1"/>
<feature type="compositionally biased region" description="Basic and acidic residues" evidence="1">
    <location>
        <begin position="272"/>
        <end position="283"/>
    </location>
</feature>
<keyword evidence="2" id="KW-0812">Transmembrane</keyword>
<evidence type="ECO:0000256" key="1">
    <source>
        <dbReference type="SAM" id="MobiDB-lite"/>
    </source>
</evidence>
<reference evidence="4" key="2">
    <citation type="submission" date="2015-01" db="EMBL/GenBank/DDBJ databases">
        <title>Evolutionary Origins and Diversification of the Mycorrhizal Mutualists.</title>
        <authorList>
            <consortium name="DOE Joint Genome Institute"/>
            <consortium name="Mycorrhizal Genomics Consortium"/>
            <person name="Kohler A."/>
            <person name="Kuo A."/>
            <person name="Nagy L.G."/>
            <person name="Floudas D."/>
            <person name="Copeland A."/>
            <person name="Barry K.W."/>
            <person name="Cichocki N."/>
            <person name="Veneault-Fourrey C."/>
            <person name="LaButti K."/>
            <person name="Lindquist E.A."/>
            <person name="Lipzen A."/>
            <person name="Lundell T."/>
            <person name="Morin E."/>
            <person name="Murat C."/>
            <person name="Riley R."/>
            <person name="Ohm R."/>
            <person name="Sun H."/>
            <person name="Tunlid A."/>
            <person name="Henrissat B."/>
            <person name="Grigoriev I.V."/>
            <person name="Hibbett D.S."/>
            <person name="Martin F."/>
        </authorList>
    </citation>
    <scope>NUCLEOTIDE SEQUENCE [LARGE SCALE GENOMIC DNA]</scope>
    <source>
        <strain evidence="4">MAFF 305830</strain>
    </source>
</reference>
<evidence type="ECO:0000313" key="4">
    <source>
        <dbReference type="Proteomes" id="UP000054097"/>
    </source>
</evidence>
<dbReference type="OrthoDB" id="3251775at2759"/>
<evidence type="ECO:0000256" key="2">
    <source>
        <dbReference type="SAM" id="Phobius"/>
    </source>
</evidence>
<name>A0A0C3ALB1_SERVB</name>
<reference evidence="3 4" key="1">
    <citation type="submission" date="2014-04" db="EMBL/GenBank/DDBJ databases">
        <authorList>
            <consortium name="DOE Joint Genome Institute"/>
            <person name="Kuo A."/>
            <person name="Zuccaro A."/>
            <person name="Kohler A."/>
            <person name="Nagy L.G."/>
            <person name="Floudas D."/>
            <person name="Copeland A."/>
            <person name="Barry K.W."/>
            <person name="Cichocki N."/>
            <person name="Veneault-Fourrey C."/>
            <person name="LaButti K."/>
            <person name="Lindquist E.A."/>
            <person name="Lipzen A."/>
            <person name="Lundell T."/>
            <person name="Morin E."/>
            <person name="Murat C."/>
            <person name="Sun H."/>
            <person name="Tunlid A."/>
            <person name="Henrissat B."/>
            <person name="Grigoriev I.V."/>
            <person name="Hibbett D.S."/>
            <person name="Martin F."/>
            <person name="Nordberg H.P."/>
            <person name="Cantor M.N."/>
            <person name="Hua S.X."/>
        </authorList>
    </citation>
    <scope>NUCLEOTIDE SEQUENCE [LARGE SCALE GENOMIC DNA]</scope>
    <source>
        <strain evidence="3 4">MAFF 305830</strain>
    </source>
</reference>
<organism evidence="3 4">
    <name type="scientific">Serendipita vermifera MAFF 305830</name>
    <dbReference type="NCBI Taxonomy" id="933852"/>
    <lineage>
        <taxon>Eukaryota</taxon>
        <taxon>Fungi</taxon>
        <taxon>Dikarya</taxon>
        <taxon>Basidiomycota</taxon>
        <taxon>Agaricomycotina</taxon>
        <taxon>Agaricomycetes</taxon>
        <taxon>Sebacinales</taxon>
        <taxon>Serendipitaceae</taxon>
        <taxon>Serendipita</taxon>
    </lineage>
</organism>
<keyword evidence="2" id="KW-0472">Membrane</keyword>
<dbReference type="Proteomes" id="UP000054097">
    <property type="component" value="Unassembled WGS sequence"/>
</dbReference>
<feature type="compositionally biased region" description="Low complexity" evidence="1">
    <location>
        <begin position="245"/>
        <end position="256"/>
    </location>
</feature>
<sequence>MLSSLCAANGKIRHHLPPSRHRTLTGFPTFFTGLLTLRLTALYKRRRWIVWFITTFYVATYLATFALTLGSIVPFYATIFYSDKLHVCGSLGKTQLMPAIWYSPAAFEIFVFSMTAYRAWQDASLISSPSKTPFLTMVYRDGMISFVVMAGMRIWNIWIFLTQPLSSFNMGSMLMWAINTVLTTRVYMNLVWLVHKPMLTHANGSTDEFDTTVGTLVRGAGHKQGAAMKLRASAGARFDSYIYGDSSSDPTDSSTSRQQHSSVIQSVGTPLETRKADRDALNR</sequence>
<keyword evidence="4" id="KW-1185">Reference proteome</keyword>
<protein>
    <submittedName>
        <fullName evidence="3">Uncharacterized protein</fullName>
    </submittedName>
</protein>
<gene>
    <name evidence="3" type="ORF">M408DRAFT_123015</name>
</gene>
<accession>A0A0C3ALB1</accession>
<feature type="transmembrane region" description="Helical" evidence="2">
    <location>
        <begin position="141"/>
        <end position="161"/>
    </location>
</feature>
<proteinExistence type="predicted"/>
<feature type="transmembrane region" description="Helical" evidence="2">
    <location>
        <begin position="23"/>
        <end position="41"/>
    </location>
</feature>